<dbReference type="CDD" id="cd00544">
    <property type="entry name" value="CobU"/>
    <property type="match status" value="1"/>
</dbReference>
<dbReference type="EMBL" id="CM001377">
    <property type="protein sequence ID" value="EHM10887.1"/>
    <property type="molecule type" value="Genomic_DNA"/>
</dbReference>
<evidence type="ECO:0000256" key="3">
    <source>
        <dbReference type="ARBA" id="ARBA00001522"/>
    </source>
</evidence>
<sequence>MERVLILGGVRSGKSRFAESLLSGDRRVLYCATAELLDREMEERVRLHRVRRPDHWLTWEGRPEDLAEAVRSFDGDLLVDCLTVWLSRICLGDPAFEGPLEDWRELLERALGMVEELFRVPVKGRMVVVSNEVGFSLVPPNRMGRRFQELQGMANSRAAGLCDRVALVAAGMPIWLKG</sequence>
<comment type="function">
    <text evidence="4">Catalyzes ATP-dependent phosphorylation of adenosylcobinamide and addition of GMP to adenosylcobinamide phosphate.</text>
</comment>
<evidence type="ECO:0000256" key="15">
    <source>
        <dbReference type="ARBA" id="ARBA00023134"/>
    </source>
</evidence>
<evidence type="ECO:0000256" key="13">
    <source>
        <dbReference type="ARBA" id="ARBA00022777"/>
    </source>
</evidence>
<dbReference type="InterPro" id="IPR003203">
    <property type="entry name" value="CobU/CobP"/>
</dbReference>
<dbReference type="OrthoDB" id="9799422at2"/>
<feature type="binding site" evidence="19">
    <location>
        <position position="60"/>
    </location>
    <ligand>
        <name>GTP</name>
        <dbReference type="ChEBI" id="CHEBI:37565"/>
    </ligand>
</feature>
<gene>
    <name evidence="20" type="ORF">TheveDRAFT_1769</name>
</gene>
<dbReference type="GO" id="GO:0005524">
    <property type="term" value="F:ATP binding"/>
    <property type="evidence" value="ECO:0007669"/>
    <property type="project" value="UniProtKB-KW"/>
</dbReference>
<keyword evidence="14" id="KW-0067">ATP-binding</keyword>
<evidence type="ECO:0000256" key="7">
    <source>
        <dbReference type="ARBA" id="ARBA00007490"/>
    </source>
</evidence>
<evidence type="ECO:0000256" key="18">
    <source>
        <dbReference type="PIRSR" id="PIRSR006135-1"/>
    </source>
</evidence>
<evidence type="ECO:0000256" key="4">
    <source>
        <dbReference type="ARBA" id="ARBA00003889"/>
    </source>
</evidence>
<dbReference type="GO" id="GO:0008820">
    <property type="term" value="F:cobinamide phosphate guanylyltransferase activity"/>
    <property type="evidence" value="ECO:0007669"/>
    <property type="project" value="UniProtKB-EC"/>
</dbReference>
<comment type="catalytic activity">
    <reaction evidence="2">
        <text>adenosylcob(III)inamide phosphate + GTP + H(+) = adenosylcob(III)inamide-GDP + diphosphate</text>
        <dbReference type="Rhea" id="RHEA:22712"/>
        <dbReference type="ChEBI" id="CHEBI:15378"/>
        <dbReference type="ChEBI" id="CHEBI:33019"/>
        <dbReference type="ChEBI" id="CHEBI:37565"/>
        <dbReference type="ChEBI" id="CHEBI:58502"/>
        <dbReference type="ChEBI" id="CHEBI:60487"/>
        <dbReference type="EC" id="2.7.7.62"/>
    </reaction>
</comment>
<dbReference type="eggNOG" id="COG2087">
    <property type="taxonomic scope" value="Bacteria"/>
</dbReference>
<evidence type="ECO:0000313" key="20">
    <source>
        <dbReference type="EMBL" id="EHM10887.1"/>
    </source>
</evidence>
<dbReference type="UniPathway" id="UPA00148">
    <property type="reaction ID" value="UER00236"/>
</dbReference>
<dbReference type="PIRSF" id="PIRSF006135">
    <property type="entry name" value="CobU"/>
    <property type="match status" value="1"/>
</dbReference>
<protein>
    <recommendedName>
        <fullName evidence="16">Adenosylcobinamide kinase</fullName>
        <ecNumber evidence="8">2.7.1.156</ecNumber>
        <ecNumber evidence="9">2.7.7.62</ecNumber>
    </recommendedName>
    <alternativeName>
        <fullName evidence="17">Adenosylcobinamide-phosphate guanylyltransferase</fullName>
    </alternativeName>
</protein>
<evidence type="ECO:0000256" key="2">
    <source>
        <dbReference type="ARBA" id="ARBA00000711"/>
    </source>
</evidence>
<evidence type="ECO:0000256" key="8">
    <source>
        <dbReference type="ARBA" id="ARBA00012016"/>
    </source>
</evidence>
<evidence type="ECO:0000256" key="12">
    <source>
        <dbReference type="ARBA" id="ARBA00022741"/>
    </source>
</evidence>
<keyword evidence="21" id="KW-1185">Reference proteome</keyword>
<dbReference type="GO" id="GO:0043752">
    <property type="term" value="F:adenosylcobinamide kinase activity"/>
    <property type="evidence" value="ECO:0007669"/>
    <property type="project" value="UniProtKB-EC"/>
</dbReference>
<comment type="catalytic activity">
    <reaction evidence="1">
        <text>adenosylcob(III)inamide + ATP = adenosylcob(III)inamide phosphate + ADP + H(+)</text>
        <dbReference type="Rhea" id="RHEA:15769"/>
        <dbReference type="ChEBI" id="CHEBI:2480"/>
        <dbReference type="ChEBI" id="CHEBI:15378"/>
        <dbReference type="ChEBI" id="CHEBI:30616"/>
        <dbReference type="ChEBI" id="CHEBI:58502"/>
        <dbReference type="ChEBI" id="CHEBI:456216"/>
        <dbReference type="EC" id="2.7.1.156"/>
    </reaction>
</comment>
<evidence type="ECO:0000313" key="21">
    <source>
        <dbReference type="Proteomes" id="UP000005730"/>
    </source>
</evidence>
<feature type="binding site" evidence="19">
    <location>
        <begin position="8"/>
        <end position="15"/>
    </location>
    <ligand>
        <name>GTP</name>
        <dbReference type="ChEBI" id="CHEBI:37565"/>
    </ligand>
</feature>
<evidence type="ECO:0000256" key="19">
    <source>
        <dbReference type="PIRSR" id="PIRSR006135-2"/>
    </source>
</evidence>
<dbReference type="Proteomes" id="UP000005730">
    <property type="component" value="Chromosome"/>
</dbReference>
<comment type="pathway">
    <text evidence="6">Cofactor biosynthesis; adenosylcobalamin biosynthesis; adenosylcobalamin from cob(II)yrinate a,c-diamide: step 5/7.</text>
</comment>
<dbReference type="HOGENOM" id="CLU_094161_0_1_0"/>
<keyword evidence="10" id="KW-0169">Cobalamin biosynthesis</keyword>
<dbReference type="SUPFAM" id="SSF52540">
    <property type="entry name" value="P-loop containing nucleoside triphosphate hydrolases"/>
    <property type="match status" value="1"/>
</dbReference>
<evidence type="ECO:0000256" key="6">
    <source>
        <dbReference type="ARBA" id="ARBA00005159"/>
    </source>
</evidence>
<reference evidence="20 21" key="1">
    <citation type="submission" date="2011-10" db="EMBL/GenBank/DDBJ databases">
        <title>The Noncontiguous Finished genome of Thermanaerovibrio velox DSM 12556.</title>
        <authorList>
            <consortium name="US DOE Joint Genome Institute (JGI-PGF)"/>
            <person name="Lucas S."/>
            <person name="Copeland A."/>
            <person name="Lapidus A."/>
            <person name="Glavina del Rio T."/>
            <person name="Dalin E."/>
            <person name="Tice H."/>
            <person name="Bruce D."/>
            <person name="Goodwin L."/>
            <person name="Pitluck S."/>
            <person name="Peters L."/>
            <person name="Mikhailova N."/>
            <person name="Teshima H."/>
            <person name="Kyrpides N."/>
            <person name="Mavromatis K."/>
            <person name="Ivanova N."/>
            <person name="Markowitz V."/>
            <person name="Cheng J.-F."/>
            <person name="Hugenholtz P."/>
            <person name="Woyke T."/>
            <person name="Wu D."/>
            <person name="Spring S."/>
            <person name="Brambilla E.-M."/>
            <person name="Klenk H.-P."/>
            <person name="Eisen J.A."/>
        </authorList>
    </citation>
    <scope>NUCLEOTIDE SEQUENCE [LARGE SCALE GENOMIC DNA]</scope>
    <source>
        <strain evidence="20 21">DSM 12556</strain>
    </source>
</reference>
<dbReference type="Gene3D" id="3.40.50.300">
    <property type="entry name" value="P-loop containing nucleotide triphosphate hydrolases"/>
    <property type="match status" value="1"/>
</dbReference>
<evidence type="ECO:0000256" key="11">
    <source>
        <dbReference type="ARBA" id="ARBA00022679"/>
    </source>
</evidence>
<feature type="binding site" evidence="19">
    <location>
        <position position="80"/>
    </location>
    <ligand>
        <name>GTP</name>
        <dbReference type="ChEBI" id="CHEBI:37565"/>
    </ligand>
</feature>
<dbReference type="GO" id="GO:0005525">
    <property type="term" value="F:GTP binding"/>
    <property type="evidence" value="ECO:0007669"/>
    <property type="project" value="UniProtKB-KW"/>
</dbReference>
<dbReference type="PANTHER" id="PTHR34848">
    <property type="match status" value="1"/>
</dbReference>
<comment type="pathway">
    <text evidence="5">Cofactor biosynthesis; adenosylcobalamin biosynthesis; adenosylcobalamin from cob(II)yrinate a,c-diamide: step 6/7.</text>
</comment>
<organism evidence="20 21">
    <name type="scientific">Thermanaerovibrio velox DSM 12556</name>
    <dbReference type="NCBI Taxonomy" id="926567"/>
    <lineage>
        <taxon>Bacteria</taxon>
        <taxon>Thermotogati</taxon>
        <taxon>Synergistota</taxon>
        <taxon>Synergistia</taxon>
        <taxon>Synergistales</taxon>
        <taxon>Synergistaceae</taxon>
        <taxon>Thermanaerovibrio</taxon>
    </lineage>
</organism>
<dbReference type="PANTHER" id="PTHR34848:SF1">
    <property type="entry name" value="BIFUNCTIONAL ADENOSYLCOBALAMIN BIOSYNTHESIS PROTEIN COBU"/>
    <property type="match status" value="1"/>
</dbReference>
<feature type="active site" description="GMP-histidine intermediate" evidence="18">
    <location>
        <position position="48"/>
    </location>
</feature>
<proteinExistence type="inferred from homology"/>
<comment type="similarity">
    <text evidence="7">Belongs to the CobU/CobP family.</text>
</comment>
<evidence type="ECO:0000256" key="9">
    <source>
        <dbReference type="ARBA" id="ARBA00012523"/>
    </source>
</evidence>
<dbReference type="STRING" id="926567.TheveDRAFT_1769"/>
<dbReference type="Pfam" id="PF02283">
    <property type="entry name" value="CobU"/>
    <property type="match status" value="1"/>
</dbReference>
<dbReference type="EC" id="2.7.7.62" evidence="9"/>
<evidence type="ECO:0000256" key="10">
    <source>
        <dbReference type="ARBA" id="ARBA00022573"/>
    </source>
</evidence>
<evidence type="ECO:0000256" key="1">
    <source>
        <dbReference type="ARBA" id="ARBA00000312"/>
    </source>
</evidence>
<comment type="catalytic activity">
    <reaction evidence="3">
        <text>adenosylcob(III)inamide + GTP = adenosylcob(III)inamide phosphate + GDP + H(+)</text>
        <dbReference type="Rhea" id="RHEA:15765"/>
        <dbReference type="ChEBI" id="CHEBI:2480"/>
        <dbReference type="ChEBI" id="CHEBI:15378"/>
        <dbReference type="ChEBI" id="CHEBI:37565"/>
        <dbReference type="ChEBI" id="CHEBI:58189"/>
        <dbReference type="ChEBI" id="CHEBI:58502"/>
        <dbReference type="EC" id="2.7.1.156"/>
    </reaction>
</comment>
<feature type="binding site" evidence="19">
    <location>
        <begin position="49"/>
        <end position="52"/>
    </location>
    <ligand>
        <name>GTP</name>
        <dbReference type="ChEBI" id="CHEBI:37565"/>
    </ligand>
</feature>
<keyword evidence="13 20" id="KW-0418">Kinase</keyword>
<keyword evidence="15 19" id="KW-0342">GTP-binding</keyword>
<keyword evidence="11 20" id="KW-0808">Transferase</keyword>
<evidence type="ECO:0000256" key="5">
    <source>
        <dbReference type="ARBA" id="ARBA00004692"/>
    </source>
</evidence>
<dbReference type="GO" id="GO:0009236">
    <property type="term" value="P:cobalamin biosynthetic process"/>
    <property type="evidence" value="ECO:0007669"/>
    <property type="project" value="UniProtKB-UniPathway"/>
</dbReference>
<dbReference type="InterPro" id="IPR027417">
    <property type="entry name" value="P-loop_NTPase"/>
</dbReference>
<name>H0UR50_9BACT</name>
<dbReference type="AlphaFoldDB" id="H0UR50"/>
<feature type="binding site" evidence="19">
    <location>
        <begin position="32"/>
        <end position="34"/>
    </location>
    <ligand>
        <name>GTP</name>
        <dbReference type="ChEBI" id="CHEBI:37565"/>
    </ligand>
</feature>
<evidence type="ECO:0000256" key="17">
    <source>
        <dbReference type="ARBA" id="ARBA00030571"/>
    </source>
</evidence>
<accession>H0UR50</accession>
<dbReference type="EC" id="2.7.1.156" evidence="8"/>
<dbReference type="RefSeq" id="WP_006584381.1">
    <property type="nucleotide sequence ID" value="NZ_CM001377.1"/>
</dbReference>
<evidence type="ECO:0000256" key="16">
    <source>
        <dbReference type="ARBA" id="ARBA00029570"/>
    </source>
</evidence>
<evidence type="ECO:0000256" key="14">
    <source>
        <dbReference type="ARBA" id="ARBA00022840"/>
    </source>
</evidence>
<keyword evidence="20" id="KW-0548">Nucleotidyltransferase</keyword>
<keyword evidence="12 19" id="KW-0547">Nucleotide-binding</keyword>